<keyword evidence="3 6" id="KW-0489">Methyltransferase</keyword>
<feature type="binding site" evidence="6">
    <location>
        <begin position="144"/>
        <end position="145"/>
    </location>
    <ligand>
        <name>S-adenosyl-L-methionine</name>
        <dbReference type="ChEBI" id="CHEBI:59789"/>
    </ligand>
</feature>
<keyword evidence="8" id="KW-1185">Reference proteome</keyword>
<evidence type="ECO:0000256" key="4">
    <source>
        <dbReference type="ARBA" id="ARBA00022679"/>
    </source>
</evidence>
<dbReference type="GO" id="GO:0070043">
    <property type="term" value="F:rRNA (guanine-N7-)-methyltransferase activity"/>
    <property type="evidence" value="ECO:0007669"/>
    <property type="project" value="UniProtKB-UniRule"/>
</dbReference>
<dbReference type="HAMAP" id="MF_00074">
    <property type="entry name" value="16SrRNA_methyltr_G"/>
    <property type="match status" value="1"/>
</dbReference>
<dbReference type="PIRSF" id="PIRSF003078">
    <property type="entry name" value="GidB"/>
    <property type="match status" value="1"/>
</dbReference>
<evidence type="ECO:0000256" key="3">
    <source>
        <dbReference type="ARBA" id="ARBA00022603"/>
    </source>
</evidence>
<dbReference type="RefSeq" id="WP_110465173.1">
    <property type="nucleotide sequence ID" value="NZ_JAMOFZ010000007.1"/>
</dbReference>
<dbReference type="Proteomes" id="UP000247540">
    <property type="component" value="Unassembled WGS sequence"/>
</dbReference>
<evidence type="ECO:0000256" key="6">
    <source>
        <dbReference type="HAMAP-Rule" id="MF_00074"/>
    </source>
</evidence>
<feature type="binding site" evidence="6">
    <location>
        <position position="93"/>
    </location>
    <ligand>
        <name>S-adenosyl-L-methionine</name>
        <dbReference type="ChEBI" id="CHEBI:59789"/>
    </ligand>
</feature>
<comment type="subcellular location">
    <subcellularLocation>
        <location evidence="6">Cytoplasm</location>
    </subcellularLocation>
</comment>
<dbReference type="GO" id="GO:0005829">
    <property type="term" value="C:cytosol"/>
    <property type="evidence" value="ECO:0007669"/>
    <property type="project" value="TreeGrafter"/>
</dbReference>
<dbReference type="AlphaFoldDB" id="A0A318SHR7"/>
<dbReference type="CDD" id="cd02440">
    <property type="entry name" value="AdoMet_MTases"/>
    <property type="match status" value="1"/>
</dbReference>
<feature type="binding site" evidence="6">
    <location>
        <position position="157"/>
    </location>
    <ligand>
        <name>S-adenosyl-L-methionine</name>
        <dbReference type="ChEBI" id="CHEBI:59789"/>
    </ligand>
</feature>
<dbReference type="OrthoDB" id="9808773at2"/>
<comment type="caution">
    <text evidence="7">The sequence shown here is derived from an EMBL/GenBank/DDBJ whole genome shotgun (WGS) entry which is preliminary data.</text>
</comment>
<protein>
    <recommendedName>
        <fullName evidence="6">Ribosomal RNA small subunit methyltransferase G</fullName>
        <ecNumber evidence="6">2.1.1.170</ecNumber>
    </recommendedName>
    <alternativeName>
        <fullName evidence="6">16S rRNA 7-methylguanosine methyltransferase</fullName>
        <shortName evidence="6">16S rRNA m7G methyltransferase</shortName>
    </alternativeName>
</protein>
<dbReference type="InterPro" id="IPR003682">
    <property type="entry name" value="rRNA_ssu_MeTfrase_G"/>
</dbReference>
<accession>A0A318SHR7</accession>
<dbReference type="Gene3D" id="3.40.50.150">
    <property type="entry name" value="Vaccinia Virus protein VP39"/>
    <property type="match status" value="1"/>
</dbReference>
<evidence type="ECO:0000313" key="7">
    <source>
        <dbReference type="EMBL" id="PYE78363.1"/>
    </source>
</evidence>
<comment type="similarity">
    <text evidence="6">Belongs to the methyltransferase superfamily. RNA methyltransferase RsmG family.</text>
</comment>
<dbReference type="NCBIfam" id="TIGR00138">
    <property type="entry name" value="rsmG_gidB"/>
    <property type="match status" value="1"/>
</dbReference>
<dbReference type="EC" id="2.1.1.170" evidence="6"/>
<dbReference type="EMBL" id="QJTC01000007">
    <property type="protein sequence ID" value="PYE78363.1"/>
    <property type="molecule type" value="Genomic_DNA"/>
</dbReference>
<organism evidence="7 8">
    <name type="scientific">Xylophilus ampelinus</name>
    <dbReference type="NCBI Taxonomy" id="54067"/>
    <lineage>
        <taxon>Bacteria</taxon>
        <taxon>Pseudomonadati</taxon>
        <taxon>Pseudomonadota</taxon>
        <taxon>Betaproteobacteria</taxon>
        <taxon>Burkholderiales</taxon>
        <taxon>Xylophilus</taxon>
    </lineage>
</organism>
<dbReference type="Pfam" id="PF02527">
    <property type="entry name" value="GidB"/>
    <property type="match status" value="1"/>
</dbReference>
<evidence type="ECO:0000256" key="5">
    <source>
        <dbReference type="ARBA" id="ARBA00022691"/>
    </source>
</evidence>
<evidence type="ECO:0000256" key="1">
    <source>
        <dbReference type="ARBA" id="ARBA00022490"/>
    </source>
</evidence>
<dbReference type="PANTHER" id="PTHR31760">
    <property type="entry name" value="S-ADENOSYL-L-METHIONINE-DEPENDENT METHYLTRANSFERASES SUPERFAMILY PROTEIN"/>
    <property type="match status" value="1"/>
</dbReference>
<evidence type="ECO:0000313" key="8">
    <source>
        <dbReference type="Proteomes" id="UP000247540"/>
    </source>
</evidence>
<comment type="caution">
    <text evidence="6">Lacks conserved residue(s) required for the propagation of feature annotation.</text>
</comment>
<keyword evidence="5 6" id="KW-0949">S-adenosyl-L-methionine</keyword>
<evidence type="ECO:0000256" key="2">
    <source>
        <dbReference type="ARBA" id="ARBA00022552"/>
    </source>
</evidence>
<sequence>MPELNAADVQQQIAAGAAALGVEVDASQCERMGRYLGLIQKWGKVYNLTSVRDPQEMLTHHLLDSLAAVPPLLRQRKAAAADAARPFSLLDVGAGAGLPGVVVAICCPQAGVTCVDTVAKKAAFQQQVALELRLPNLKGLHARVETLSDPFDVVASRAFASLSDFTRWSVDAVAPDGVWMAMKGKHPSGELDALPPDIRVFHVEQLTVPGLDADRCIVWMRRACYAL</sequence>
<keyword evidence="2 6" id="KW-0698">rRNA processing</keyword>
<feature type="binding site" evidence="6">
    <location>
        <position position="98"/>
    </location>
    <ligand>
        <name>S-adenosyl-L-methionine</name>
        <dbReference type="ChEBI" id="CHEBI:59789"/>
    </ligand>
</feature>
<proteinExistence type="inferred from homology"/>
<keyword evidence="1 6" id="KW-0963">Cytoplasm</keyword>
<dbReference type="InterPro" id="IPR029063">
    <property type="entry name" value="SAM-dependent_MTases_sf"/>
</dbReference>
<gene>
    <name evidence="6" type="primary">rsmG</name>
    <name evidence="7" type="ORF">DFQ15_10713</name>
</gene>
<comment type="function">
    <text evidence="6">Specifically methylates the N7 position of guanine in position 527 of 16S rRNA.</text>
</comment>
<reference evidence="7 8" key="1">
    <citation type="submission" date="2018-06" db="EMBL/GenBank/DDBJ databases">
        <title>Genomic Encyclopedia of Type Strains, Phase III (KMG-III): the genomes of soil and plant-associated and newly described type strains.</title>
        <authorList>
            <person name="Whitman W."/>
        </authorList>
    </citation>
    <scope>NUCLEOTIDE SEQUENCE [LARGE SCALE GENOMIC DNA]</scope>
    <source>
        <strain evidence="7 8">CECT 7646</strain>
    </source>
</reference>
<comment type="catalytic activity">
    <reaction evidence="6">
        <text>guanosine(527) in 16S rRNA + S-adenosyl-L-methionine = N(7)-methylguanosine(527) in 16S rRNA + S-adenosyl-L-homocysteine</text>
        <dbReference type="Rhea" id="RHEA:42732"/>
        <dbReference type="Rhea" id="RHEA-COMP:10209"/>
        <dbReference type="Rhea" id="RHEA-COMP:10210"/>
        <dbReference type="ChEBI" id="CHEBI:57856"/>
        <dbReference type="ChEBI" id="CHEBI:59789"/>
        <dbReference type="ChEBI" id="CHEBI:74269"/>
        <dbReference type="ChEBI" id="CHEBI:74480"/>
        <dbReference type="EC" id="2.1.1.170"/>
    </reaction>
</comment>
<keyword evidence="4 6" id="KW-0808">Transferase</keyword>
<name>A0A318SHR7_9BURK</name>
<dbReference type="PANTHER" id="PTHR31760:SF0">
    <property type="entry name" value="S-ADENOSYL-L-METHIONINE-DEPENDENT METHYLTRANSFERASES SUPERFAMILY PROTEIN"/>
    <property type="match status" value="1"/>
</dbReference>
<dbReference type="SUPFAM" id="SSF53335">
    <property type="entry name" value="S-adenosyl-L-methionine-dependent methyltransferases"/>
    <property type="match status" value="1"/>
</dbReference>